<dbReference type="Proteomes" id="UP000614216">
    <property type="component" value="Unassembled WGS sequence"/>
</dbReference>
<dbReference type="RefSeq" id="WP_202856961.1">
    <property type="nucleotide sequence ID" value="NZ_JAEUGD010000043.1"/>
</dbReference>
<sequence>MALIIMTRIFFTLNLLLFGGFCHGQSQLTTLISPAGGSYHSNSFKTLWTIGEITGATSRVNNVRIQQGFIQPGVSATVTGTEQLFNPKLSIYPNPADEFVNILYNTSINDLKFKFFDSQGLLLETWTAENMLQVKKLDISNYTPGVYLLVVESQSPKQNMKYKIIKAYINE</sequence>
<proteinExistence type="predicted"/>
<dbReference type="AlphaFoldDB" id="A0A937KCI6"/>
<comment type="caution">
    <text evidence="2">The sequence shown here is derived from an EMBL/GenBank/DDBJ whole genome shotgun (WGS) entry which is preliminary data.</text>
</comment>
<dbReference type="InterPro" id="IPR026444">
    <property type="entry name" value="Secre_tail"/>
</dbReference>
<organism evidence="2 3">
    <name type="scientific">Fulvivirga marina</name>
    <dbReference type="NCBI Taxonomy" id="2494733"/>
    <lineage>
        <taxon>Bacteria</taxon>
        <taxon>Pseudomonadati</taxon>
        <taxon>Bacteroidota</taxon>
        <taxon>Cytophagia</taxon>
        <taxon>Cytophagales</taxon>
        <taxon>Fulvivirgaceae</taxon>
        <taxon>Fulvivirga</taxon>
    </lineage>
</organism>
<keyword evidence="3" id="KW-1185">Reference proteome</keyword>
<evidence type="ECO:0000259" key="1">
    <source>
        <dbReference type="Pfam" id="PF18962"/>
    </source>
</evidence>
<evidence type="ECO:0000313" key="2">
    <source>
        <dbReference type="EMBL" id="MBL6447424.1"/>
    </source>
</evidence>
<feature type="domain" description="Secretion system C-terminal sorting" evidence="1">
    <location>
        <begin position="91"/>
        <end position="161"/>
    </location>
</feature>
<protein>
    <submittedName>
        <fullName evidence="2">T9SS type A sorting domain-containing protein</fullName>
    </submittedName>
</protein>
<gene>
    <name evidence="2" type="ORF">JMN32_13990</name>
</gene>
<evidence type="ECO:0000313" key="3">
    <source>
        <dbReference type="Proteomes" id="UP000614216"/>
    </source>
</evidence>
<dbReference type="Pfam" id="PF18962">
    <property type="entry name" value="Por_Secre_tail"/>
    <property type="match status" value="1"/>
</dbReference>
<name>A0A937KCI6_9BACT</name>
<dbReference type="NCBIfam" id="TIGR04183">
    <property type="entry name" value="Por_Secre_tail"/>
    <property type="match status" value="1"/>
</dbReference>
<dbReference type="EMBL" id="JAEUGD010000043">
    <property type="protein sequence ID" value="MBL6447424.1"/>
    <property type="molecule type" value="Genomic_DNA"/>
</dbReference>
<reference evidence="2" key="1">
    <citation type="submission" date="2021-01" db="EMBL/GenBank/DDBJ databases">
        <title>Fulvivirga kasyanovii gen. nov., sp nov., a novel member of the phylum Bacteroidetes isolated from seawater in a mussel farm.</title>
        <authorList>
            <person name="Zhao L.-H."/>
            <person name="Wang Z.-J."/>
        </authorList>
    </citation>
    <scope>NUCLEOTIDE SEQUENCE</scope>
    <source>
        <strain evidence="2">29W222</strain>
    </source>
</reference>
<accession>A0A937KCI6</accession>